<dbReference type="PANTHER" id="PTHR13812">
    <property type="entry name" value="KETIMINE REDUCTASE MU-CRYSTALLIN"/>
    <property type="match status" value="1"/>
</dbReference>
<comment type="caution">
    <text evidence="2">The sequence shown here is derived from an EMBL/GenBank/DDBJ whole genome shotgun (WGS) entry which is preliminary data.</text>
</comment>
<keyword evidence="2" id="KW-0456">Lyase</keyword>
<dbReference type="Proteomes" id="UP000316095">
    <property type="component" value="Unassembled WGS sequence"/>
</dbReference>
<dbReference type="EMBL" id="SJPG01000001">
    <property type="protein sequence ID" value="TWT62066.1"/>
    <property type="molecule type" value="Genomic_DNA"/>
</dbReference>
<dbReference type="PANTHER" id="PTHR13812:SF19">
    <property type="entry name" value="KETIMINE REDUCTASE MU-CRYSTALLIN"/>
    <property type="match status" value="1"/>
</dbReference>
<evidence type="ECO:0000256" key="1">
    <source>
        <dbReference type="ARBA" id="ARBA00008903"/>
    </source>
</evidence>
<dbReference type="SUPFAM" id="SSF51735">
    <property type="entry name" value="NAD(P)-binding Rossmann-fold domains"/>
    <property type="match status" value="1"/>
</dbReference>
<dbReference type="Pfam" id="PF02423">
    <property type="entry name" value="OCD_Mu_crystall"/>
    <property type="match status" value="1"/>
</dbReference>
<sequence length="317" mass="34515">MTAIFLREEDVRQLVNMSDAVKVTEQAFRHLAEGAAFNQTRGRLRTNDVMLHALAGVDRTANQLGWKMYTTTRTAARFLVGIYNGTSGTLEALIEADYLGQLRTGAASGVATKYLSRNDSETLGLIGTGLQSRTQAWAIAEVCHLKQIFIYGRNAARRTAFAKQLAEDLSLEVIACESADQAVEQADVIVTATTSQTPVFDGKRLKAGTHINAVGSNFLKKTELDLETLKKADIIACDSRDQCRLEAGDFVEALSKGILSWDNVAELSEVVTGQVSRDTDEQITLFKSVGLGLQDVALGSLIVERGKDRKIGIDLPF</sequence>
<dbReference type="GO" id="GO:0019752">
    <property type="term" value="P:carboxylic acid metabolic process"/>
    <property type="evidence" value="ECO:0007669"/>
    <property type="project" value="UniProtKB-ARBA"/>
</dbReference>
<dbReference type="FunFam" id="3.40.50.720:FF:000311">
    <property type="entry name" value="Ornithine cyclodeaminase"/>
    <property type="match status" value="1"/>
</dbReference>
<protein>
    <submittedName>
        <fullName evidence="2">L-lysine cyclodeaminase</fullName>
        <ecNumber evidence="2">4.3.1.28</ecNumber>
    </submittedName>
</protein>
<name>A0A5C5XG07_9PLAN</name>
<comment type="similarity">
    <text evidence="1">Belongs to the ornithine cyclodeaminase/mu-crystallin family.</text>
</comment>
<organism evidence="2 3">
    <name type="scientific">Rubinisphaera italica</name>
    <dbReference type="NCBI Taxonomy" id="2527969"/>
    <lineage>
        <taxon>Bacteria</taxon>
        <taxon>Pseudomonadati</taxon>
        <taxon>Planctomycetota</taxon>
        <taxon>Planctomycetia</taxon>
        <taxon>Planctomycetales</taxon>
        <taxon>Planctomycetaceae</taxon>
        <taxon>Rubinisphaera</taxon>
    </lineage>
</organism>
<dbReference type="InterPro" id="IPR003462">
    <property type="entry name" value="ODC_Mu_crystall"/>
</dbReference>
<dbReference type="GO" id="GO:0016491">
    <property type="term" value="F:oxidoreductase activity"/>
    <property type="evidence" value="ECO:0007669"/>
    <property type="project" value="UniProtKB-ARBA"/>
</dbReference>
<dbReference type="AlphaFoldDB" id="A0A5C5XG07"/>
<dbReference type="OrthoDB" id="9792005at2"/>
<reference evidence="2 3" key="1">
    <citation type="submission" date="2019-02" db="EMBL/GenBank/DDBJ databases">
        <title>Deep-cultivation of Planctomycetes and their phenomic and genomic characterization uncovers novel biology.</title>
        <authorList>
            <person name="Wiegand S."/>
            <person name="Jogler M."/>
            <person name="Boedeker C."/>
            <person name="Pinto D."/>
            <person name="Vollmers J."/>
            <person name="Rivas-Marin E."/>
            <person name="Kohn T."/>
            <person name="Peeters S.H."/>
            <person name="Heuer A."/>
            <person name="Rast P."/>
            <person name="Oberbeckmann S."/>
            <person name="Bunk B."/>
            <person name="Jeske O."/>
            <person name="Meyerdierks A."/>
            <person name="Storesund J.E."/>
            <person name="Kallscheuer N."/>
            <person name="Luecker S."/>
            <person name="Lage O.M."/>
            <person name="Pohl T."/>
            <person name="Merkel B.J."/>
            <person name="Hornburger P."/>
            <person name="Mueller R.-W."/>
            <person name="Bruemmer F."/>
            <person name="Labrenz M."/>
            <person name="Spormann A.M."/>
            <person name="Op Den Camp H."/>
            <person name="Overmann J."/>
            <person name="Amann R."/>
            <person name="Jetten M.S.M."/>
            <person name="Mascher T."/>
            <person name="Medema M.H."/>
            <person name="Devos D.P."/>
            <person name="Kaster A.-K."/>
            <person name="Ovreas L."/>
            <person name="Rohde M."/>
            <person name="Galperin M.Y."/>
            <person name="Jogler C."/>
        </authorList>
    </citation>
    <scope>NUCLEOTIDE SEQUENCE [LARGE SCALE GENOMIC DNA]</scope>
    <source>
        <strain evidence="2 3">Pan54</strain>
    </source>
</reference>
<dbReference type="Gene3D" id="3.40.50.720">
    <property type="entry name" value="NAD(P)-binding Rossmann-like Domain"/>
    <property type="match status" value="1"/>
</dbReference>
<dbReference type="PIRSF" id="PIRSF001439">
    <property type="entry name" value="CryM"/>
    <property type="match status" value="1"/>
</dbReference>
<dbReference type="GO" id="GO:0005737">
    <property type="term" value="C:cytoplasm"/>
    <property type="evidence" value="ECO:0007669"/>
    <property type="project" value="TreeGrafter"/>
</dbReference>
<dbReference type="RefSeq" id="WP_146503965.1">
    <property type="nucleotide sequence ID" value="NZ_SJPG01000001.1"/>
</dbReference>
<accession>A0A5C5XG07</accession>
<dbReference type="GO" id="GO:0016829">
    <property type="term" value="F:lyase activity"/>
    <property type="evidence" value="ECO:0007669"/>
    <property type="project" value="UniProtKB-KW"/>
</dbReference>
<dbReference type="InterPro" id="IPR036291">
    <property type="entry name" value="NAD(P)-bd_dom_sf"/>
</dbReference>
<dbReference type="EC" id="4.3.1.28" evidence="2"/>
<evidence type="ECO:0000313" key="2">
    <source>
        <dbReference type="EMBL" id="TWT62066.1"/>
    </source>
</evidence>
<proteinExistence type="inferred from homology"/>
<evidence type="ECO:0000313" key="3">
    <source>
        <dbReference type="Proteomes" id="UP000316095"/>
    </source>
</evidence>
<keyword evidence="3" id="KW-1185">Reference proteome</keyword>
<dbReference type="Gene3D" id="3.30.1780.10">
    <property type="entry name" value="ornithine cyclodeaminase, domain 1"/>
    <property type="match status" value="1"/>
</dbReference>
<gene>
    <name evidence="2" type="primary">rapL</name>
    <name evidence="2" type="ORF">Pan54_28050</name>
</gene>
<dbReference type="InterPro" id="IPR023401">
    <property type="entry name" value="ODC_N"/>
</dbReference>